<evidence type="ECO:0000313" key="4">
    <source>
        <dbReference type="Proteomes" id="UP000182345"/>
    </source>
</evidence>
<protein>
    <recommendedName>
        <fullName evidence="2">Glycosyltransferase 2-like domain-containing protein</fullName>
    </recommendedName>
</protein>
<dbReference type="PANTHER" id="PTHR43630:SF2">
    <property type="entry name" value="GLYCOSYLTRANSFERASE"/>
    <property type="match status" value="1"/>
</dbReference>
<evidence type="ECO:0000256" key="1">
    <source>
        <dbReference type="SAM" id="Phobius"/>
    </source>
</evidence>
<dbReference type="PANTHER" id="PTHR43630">
    <property type="entry name" value="POLY-BETA-1,6-N-ACETYL-D-GLUCOSAMINE SYNTHASE"/>
    <property type="match status" value="1"/>
</dbReference>
<keyword evidence="1" id="KW-1133">Transmembrane helix</keyword>
<dbReference type="Pfam" id="PF00535">
    <property type="entry name" value="Glycos_transf_2"/>
    <property type="match status" value="1"/>
</dbReference>
<keyword evidence="1" id="KW-0812">Transmembrane</keyword>
<keyword evidence="1" id="KW-0472">Membrane</keyword>
<organism evidence="3 4">
    <name type="scientific">Candidatus Collierbacteria bacterium CG1_02_44_10</name>
    <dbReference type="NCBI Taxonomy" id="1805087"/>
    <lineage>
        <taxon>Bacteria</taxon>
        <taxon>Candidatus Collieribacteriota</taxon>
    </lineage>
</organism>
<evidence type="ECO:0000259" key="2">
    <source>
        <dbReference type="Pfam" id="PF00535"/>
    </source>
</evidence>
<dbReference type="AlphaFoldDB" id="A0A1J4RWH8"/>
<name>A0A1J4RWH8_9BACT</name>
<dbReference type="SUPFAM" id="SSF53448">
    <property type="entry name" value="Nucleotide-diphospho-sugar transferases"/>
    <property type="match status" value="1"/>
</dbReference>
<comment type="caution">
    <text evidence="3">The sequence shown here is derived from an EMBL/GenBank/DDBJ whole genome shotgun (WGS) entry which is preliminary data.</text>
</comment>
<dbReference type="Proteomes" id="UP000182345">
    <property type="component" value="Unassembled WGS sequence"/>
</dbReference>
<accession>A0A1J4RWH8</accession>
<evidence type="ECO:0000313" key="3">
    <source>
        <dbReference type="EMBL" id="OIN91440.1"/>
    </source>
</evidence>
<dbReference type="InterPro" id="IPR001173">
    <property type="entry name" value="Glyco_trans_2-like"/>
</dbReference>
<gene>
    <name evidence="3" type="ORF">AUJ42_01940</name>
</gene>
<proteinExistence type="predicted"/>
<sequence>MAKIKISAVVNTRNESENIFDCLKALGFCDEIVVVDMESEDNTKEIVNQFTDRIYDHKVVGFVEPARNFAIKKALGEWILIVDADERVSRTLAAKLIEVADKNEVDFVRIPRKNLVFGHWLQYSRWWPDYNVRFFKKGSVEWQDEIHSVPITYGTGVNLEAETGLALEHHHYRTIDEYFLRALRYSNQQSKELINFGYKFDPADLIKKPVGEFLSRFFAGEGYRDGLHGLIIAMLQFFSILLIYLKVWQTEGNKPISERELTPTWQNSFLQKFKEFRYWFLTSKIQNSKSKTDAFFLKLQRRLLK</sequence>
<dbReference type="Gene3D" id="3.90.550.10">
    <property type="entry name" value="Spore Coat Polysaccharide Biosynthesis Protein SpsA, Chain A"/>
    <property type="match status" value="1"/>
</dbReference>
<dbReference type="CDD" id="cd02511">
    <property type="entry name" value="Beta4Glucosyltransferase"/>
    <property type="match status" value="1"/>
</dbReference>
<reference evidence="3 4" key="1">
    <citation type="journal article" date="2016" name="Environ. Microbiol.">
        <title>Genomic resolution of a cold subsurface aquifer community provides metabolic insights for novel microbes adapted to high CO concentrations.</title>
        <authorList>
            <person name="Probst A.J."/>
            <person name="Castelle C.J."/>
            <person name="Singh A."/>
            <person name="Brown C.T."/>
            <person name="Anantharaman K."/>
            <person name="Sharon I."/>
            <person name="Hug L.A."/>
            <person name="Burstein D."/>
            <person name="Emerson J.B."/>
            <person name="Thomas B.C."/>
            <person name="Banfield J.F."/>
        </authorList>
    </citation>
    <scope>NUCLEOTIDE SEQUENCE [LARGE SCALE GENOMIC DNA]</scope>
    <source>
        <strain evidence="3">CG1_02_44_10</strain>
    </source>
</reference>
<feature type="transmembrane region" description="Helical" evidence="1">
    <location>
        <begin position="226"/>
        <end position="245"/>
    </location>
</feature>
<feature type="domain" description="Glycosyltransferase 2-like" evidence="2">
    <location>
        <begin position="7"/>
        <end position="142"/>
    </location>
</feature>
<dbReference type="EMBL" id="MNUK01000047">
    <property type="protein sequence ID" value="OIN91440.1"/>
    <property type="molecule type" value="Genomic_DNA"/>
</dbReference>
<dbReference type="InterPro" id="IPR029044">
    <property type="entry name" value="Nucleotide-diphossugar_trans"/>
</dbReference>